<sequence length="214" mass="25169">MTLINKIELHQFRQEQPSFRIKASMYDGLVLEGNFKFQSKLDGYPPIDETYKLQIKIPSKYPHEMIEVYEMNSRIPKIDTFHINPNSSFCLGSPFKLKMLLSNDISLNNFVKKCLIPYLYAISLKLNHNMNLVFGELEHGNDGLYQDYQEILGLKNKEEVKLTFILLAKKKRVANKKQCPCGCNQRLGKCDFRFKLYRIRKVISQSWFKNNMIE</sequence>
<keyword evidence="1" id="KW-0614">Plasmid</keyword>
<accession>A0A5C0E3R0</accession>
<organism evidence="1">
    <name type="scientific">Aliarcobacter cryaerophilus</name>
    <dbReference type="NCBI Taxonomy" id="28198"/>
    <lineage>
        <taxon>Bacteria</taxon>
        <taxon>Pseudomonadati</taxon>
        <taxon>Campylobacterota</taxon>
        <taxon>Epsilonproteobacteria</taxon>
        <taxon>Campylobacterales</taxon>
        <taxon>Arcobacteraceae</taxon>
        <taxon>Aliarcobacter</taxon>
    </lineage>
</organism>
<protein>
    <recommendedName>
        <fullName evidence="2">SEC-C domain-containing protein</fullName>
    </recommendedName>
</protein>
<name>A0A5C0E3R0_9BACT</name>
<evidence type="ECO:0008006" key="2">
    <source>
        <dbReference type="Google" id="ProtNLM"/>
    </source>
</evidence>
<dbReference type="EMBL" id="MK715471">
    <property type="protein sequence ID" value="QEI46272.1"/>
    <property type="molecule type" value="Genomic_DNA"/>
</dbReference>
<dbReference type="RefSeq" id="WP_172694192.1">
    <property type="nucleotide sequence ID" value="NZ_MK715471.1"/>
</dbReference>
<geneLocation type="plasmid" evidence="1">
    <name>pM830MA</name>
</geneLocation>
<reference evidence="1" key="1">
    <citation type="journal article" date="2019" name="Front. Microbiol.">
        <title>Arcobacter cryaerophilus Isolated From New Zealand Mussels Harbor a Putative Virulence Plasmid.</title>
        <authorList>
            <person name="On S.L.W."/>
            <person name="Althaus D."/>
            <person name="Miller W.G."/>
            <person name="Lizamore D."/>
            <person name="Wong S.G.L."/>
            <person name="Mathai A.J."/>
            <person name="Chelikani V."/>
            <person name="Carter G.P."/>
        </authorList>
    </citation>
    <scope>NUCLEOTIDE SEQUENCE</scope>
    <source>
        <strain evidence="1">M830MA</strain>
        <plasmid evidence="1">pM830MA</plasmid>
    </source>
</reference>
<proteinExistence type="predicted"/>
<dbReference type="AlphaFoldDB" id="A0A5C0E3R0"/>
<evidence type="ECO:0000313" key="1">
    <source>
        <dbReference type="EMBL" id="QEI46272.1"/>
    </source>
</evidence>
<gene>
    <name evidence="1" type="ORF">pM830MA_0087</name>
</gene>